<evidence type="ECO:0000259" key="6">
    <source>
        <dbReference type="Pfam" id="PF05179"/>
    </source>
</evidence>
<reference evidence="7 8" key="1">
    <citation type="journal article" date="2019" name="Sci. Rep.">
        <title>Comparative genomics of chytrid fungi reveal insights into the obligate biotrophic and pathogenic lifestyle of Synchytrium endobioticum.</title>
        <authorList>
            <person name="van de Vossenberg B.T.L.H."/>
            <person name="Warris S."/>
            <person name="Nguyen H.D.T."/>
            <person name="van Gent-Pelzer M.P.E."/>
            <person name="Joly D.L."/>
            <person name="van de Geest H.C."/>
            <person name="Bonants P.J.M."/>
            <person name="Smith D.S."/>
            <person name="Levesque C.A."/>
            <person name="van der Lee T.A.J."/>
        </authorList>
    </citation>
    <scope>NUCLEOTIDE SEQUENCE [LARGE SCALE GENOMIC DNA]</scope>
    <source>
        <strain evidence="7 8">CBS 809.83</strain>
    </source>
</reference>
<dbReference type="Gene3D" id="3.40.50.11990">
    <property type="entry name" value="RNA polymerase II accessory factor, Cdc73 C-terminal domain"/>
    <property type="match status" value="1"/>
</dbReference>
<comment type="subcellular location">
    <subcellularLocation>
        <location evidence="1">Nucleus</location>
    </subcellularLocation>
</comment>
<comment type="caution">
    <text evidence="7">The sequence shown here is derived from an EMBL/GenBank/DDBJ whole genome shotgun (WGS) entry which is preliminary data.</text>
</comment>
<dbReference type="GO" id="GO:0000993">
    <property type="term" value="F:RNA polymerase II complex binding"/>
    <property type="evidence" value="ECO:0007669"/>
    <property type="project" value="TreeGrafter"/>
</dbReference>
<evidence type="ECO:0000256" key="4">
    <source>
        <dbReference type="ARBA" id="ARBA00023242"/>
    </source>
</evidence>
<evidence type="ECO:0000256" key="1">
    <source>
        <dbReference type="ARBA" id="ARBA00004123"/>
    </source>
</evidence>
<feature type="region of interest" description="Disordered" evidence="5">
    <location>
        <begin position="114"/>
        <end position="144"/>
    </location>
</feature>
<dbReference type="AlphaFoldDB" id="A0A507EEV8"/>
<dbReference type="GO" id="GO:0006368">
    <property type="term" value="P:transcription elongation by RNA polymerase II"/>
    <property type="evidence" value="ECO:0007669"/>
    <property type="project" value="InterPro"/>
</dbReference>
<evidence type="ECO:0000313" key="8">
    <source>
        <dbReference type="Proteomes" id="UP000318582"/>
    </source>
</evidence>
<evidence type="ECO:0000313" key="7">
    <source>
        <dbReference type="EMBL" id="TPX61937.1"/>
    </source>
</evidence>
<dbReference type="Proteomes" id="UP000318582">
    <property type="component" value="Unassembled WGS sequence"/>
</dbReference>
<dbReference type="STRING" id="109895.A0A507EEV8"/>
<keyword evidence="4" id="KW-0539">Nucleus</keyword>
<feature type="domain" description="Cell division control protein 73 C-terminal" evidence="6">
    <location>
        <begin position="239"/>
        <end position="396"/>
    </location>
</feature>
<dbReference type="PANTHER" id="PTHR12466:SF8">
    <property type="entry name" value="PARAFIBROMIN"/>
    <property type="match status" value="1"/>
</dbReference>
<feature type="compositionally biased region" description="Basic and acidic residues" evidence="5">
    <location>
        <begin position="135"/>
        <end position="144"/>
    </location>
</feature>
<dbReference type="InterPro" id="IPR031336">
    <property type="entry name" value="CDC73_C"/>
</dbReference>
<comment type="similarity">
    <text evidence="2">Belongs to the CDC73 family.</text>
</comment>
<proteinExistence type="inferred from homology"/>
<evidence type="ECO:0000256" key="2">
    <source>
        <dbReference type="ARBA" id="ARBA00010427"/>
    </source>
</evidence>
<evidence type="ECO:0000256" key="5">
    <source>
        <dbReference type="SAM" id="MobiDB-lite"/>
    </source>
</evidence>
<keyword evidence="3" id="KW-0804">Transcription</keyword>
<dbReference type="EMBL" id="QEAQ01000005">
    <property type="protein sequence ID" value="TPX61937.1"/>
    <property type="molecule type" value="Genomic_DNA"/>
</dbReference>
<evidence type="ECO:0000256" key="3">
    <source>
        <dbReference type="ARBA" id="ARBA00023163"/>
    </source>
</evidence>
<accession>A0A507EEV8</accession>
<feature type="compositionally biased region" description="Polar residues" evidence="5">
    <location>
        <begin position="217"/>
        <end position="229"/>
    </location>
</feature>
<dbReference type="GO" id="GO:0016593">
    <property type="term" value="C:Cdc73/Paf1 complex"/>
    <property type="evidence" value="ECO:0007669"/>
    <property type="project" value="InterPro"/>
</dbReference>
<dbReference type="GO" id="GO:0032968">
    <property type="term" value="P:positive regulation of transcription elongation by RNA polymerase II"/>
    <property type="evidence" value="ECO:0007669"/>
    <property type="project" value="TreeGrafter"/>
</dbReference>
<organism evidence="7 8">
    <name type="scientific">Powellomyces hirtus</name>
    <dbReference type="NCBI Taxonomy" id="109895"/>
    <lineage>
        <taxon>Eukaryota</taxon>
        <taxon>Fungi</taxon>
        <taxon>Fungi incertae sedis</taxon>
        <taxon>Chytridiomycota</taxon>
        <taxon>Chytridiomycota incertae sedis</taxon>
        <taxon>Chytridiomycetes</taxon>
        <taxon>Spizellomycetales</taxon>
        <taxon>Powellomycetaceae</taxon>
        <taxon>Powellomyces</taxon>
    </lineage>
</organism>
<keyword evidence="8" id="KW-1185">Reference proteome</keyword>
<gene>
    <name evidence="7" type="ORF">PhCBS80983_g00856</name>
</gene>
<sequence length="407" mass="45914">MADAITLLHKCHTAKLAYSLAPPEGNSPSASTDDPRQAASVLFPNPPSTDPVRIDASAPSGFKDYDVRSLLYFYQSRELGFSDYLRATSSDKKSFSFMDRKELLDLLDTEPAALKNDPITGASKRPAEEGPLTDSAKRPRLTLDPKDVEFVRHVRERERIVPDNSGNTSLRPTTKQTFASIMELGRKRMAEKHRKPQPGSTHPARPVSQPDPRRANASASRSQPQAKPSQSRHKTPDSRIPIIIVPSVPTARLTLWNVKQFLAETLYIPTQKFVDSGEPKGLRVTFERQLRPNHIGGPKFPKTYQVVDSADNIKPDDWPRVVAAFVTGQGWQFGRWKYKEPAQLFSKVKGFCLKYVDEPAPGDVDKWAVAKLDIHRGIRHNDYNAVNKFWDQVDAFILRDKRKVFFD</sequence>
<dbReference type="PANTHER" id="PTHR12466">
    <property type="entry name" value="CDC73 DOMAIN PROTEIN"/>
    <property type="match status" value="1"/>
</dbReference>
<name>A0A507EEV8_9FUNG</name>
<dbReference type="InterPro" id="IPR038103">
    <property type="entry name" value="CDC73_C_sf"/>
</dbReference>
<dbReference type="InterPro" id="IPR007852">
    <property type="entry name" value="Cdc73/Parafibromin"/>
</dbReference>
<dbReference type="Pfam" id="PF05179">
    <property type="entry name" value="CDC73_C"/>
    <property type="match status" value="1"/>
</dbReference>
<protein>
    <recommendedName>
        <fullName evidence="6">Cell division control protein 73 C-terminal domain-containing protein</fullName>
    </recommendedName>
</protein>
<feature type="region of interest" description="Disordered" evidence="5">
    <location>
        <begin position="188"/>
        <end position="238"/>
    </location>
</feature>
<feature type="region of interest" description="Disordered" evidence="5">
    <location>
        <begin position="22"/>
        <end position="55"/>
    </location>
</feature>